<dbReference type="OrthoDB" id="2811497at2"/>
<protein>
    <submittedName>
        <fullName evidence="2 3">Copper amine oxidase</fullName>
    </submittedName>
</protein>
<evidence type="ECO:0000259" key="1">
    <source>
        <dbReference type="Pfam" id="PF07833"/>
    </source>
</evidence>
<dbReference type="EMBL" id="CP026520">
    <property type="protein sequence ID" value="QAV20872.1"/>
    <property type="molecule type" value="Genomic_DNA"/>
</dbReference>
<dbReference type="AlphaFoldDB" id="A0A410X2N1"/>
<name>A0A410X2N1_9BACL</name>
<dbReference type="Proteomes" id="UP000288943">
    <property type="component" value="Chromosome"/>
</dbReference>
<gene>
    <name evidence="2" type="ORF">M5X16_26875</name>
    <name evidence="3" type="ORF">PC41400_25580</name>
</gene>
<keyword evidence="5" id="KW-1185">Reference proteome</keyword>
<dbReference type="InterPro" id="IPR012854">
    <property type="entry name" value="Cu_amine_oxidase-like_N"/>
</dbReference>
<feature type="domain" description="Copper amine oxidase-like N-terminal" evidence="1">
    <location>
        <begin position="426"/>
        <end position="521"/>
    </location>
</feature>
<evidence type="ECO:0000313" key="4">
    <source>
        <dbReference type="Proteomes" id="UP000288943"/>
    </source>
</evidence>
<dbReference type="PROSITE" id="PS51257">
    <property type="entry name" value="PROKAR_LIPOPROTEIN"/>
    <property type="match status" value="1"/>
</dbReference>
<dbReference type="SUPFAM" id="SSF55383">
    <property type="entry name" value="Copper amine oxidase, domain N"/>
    <property type="match status" value="1"/>
</dbReference>
<dbReference type="InterPro" id="IPR036582">
    <property type="entry name" value="Mao_N_sf"/>
</dbReference>
<reference evidence="3 4" key="1">
    <citation type="submission" date="2018-01" db="EMBL/GenBank/DDBJ databases">
        <title>The whole genome sequencing and assembly of Paenibacillus chitinolyticus KCCM 41400 strain.</title>
        <authorList>
            <person name="Kim J.-Y."/>
            <person name="Park M.-K."/>
            <person name="Lee Y.-J."/>
            <person name="Yi H."/>
            <person name="Bahn Y.-S."/>
            <person name="Kim J.F."/>
            <person name="Lee D.-W."/>
        </authorList>
    </citation>
    <scope>NUCLEOTIDE SEQUENCE [LARGE SCALE GENOMIC DNA]</scope>
    <source>
        <strain evidence="3 4">KCCM 41400</strain>
    </source>
</reference>
<dbReference type="EMBL" id="JAMDMJ010000042">
    <property type="protein sequence ID" value="MCY9599371.1"/>
    <property type="molecule type" value="Genomic_DNA"/>
</dbReference>
<dbReference type="Proteomes" id="UP001527202">
    <property type="component" value="Unassembled WGS sequence"/>
</dbReference>
<accession>A0A410X2N1</accession>
<dbReference type="Gene3D" id="3.30.457.10">
    <property type="entry name" value="Copper amine oxidase-like, N-terminal domain"/>
    <property type="match status" value="1"/>
</dbReference>
<reference evidence="2 5" key="2">
    <citation type="submission" date="2022-05" db="EMBL/GenBank/DDBJ databases">
        <title>Genome Sequencing of Bee-Associated Microbes.</title>
        <authorList>
            <person name="Dunlap C."/>
        </authorList>
    </citation>
    <scope>NUCLEOTIDE SEQUENCE [LARGE SCALE GENOMIC DNA]</scope>
    <source>
        <strain evidence="2 5">NRRL B-23120</strain>
    </source>
</reference>
<organism evidence="3 4">
    <name type="scientific">Paenibacillus chitinolyticus</name>
    <dbReference type="NCBI Taxonomy" id="79263"/>
    <lineage>
        <taxon>Bacteria</taxon>
        <taxon>Bacillati</taxon>
        <taxon>Bacillota</taxon>
        <taxon>Bacilli</taxon>
        <taxon>Bacillales</taxon>
        <taxon>Paenibacillaceae</taxon>
        <taxon>Paenibacillus</taxon>
    </lineage>
</organism>
<sequence>MKVNNWKKVVCGGTGALMIVLTGCESVGGLDVNKALVNQYAVKSAESQETLKFELLTGDLAGLPPEAQKLVGLFKEVTIKFTEEKIQDPRNASMKGEFTYGKGSIPFELSLQNEDIIIRIEGVSKPIYIRNAQTGPLNGGLLVPGQQSIQELQKVLEDKLPTLASFFIGHAPNPKTIGVTSVSEKVNNETVSLQKLHAEIKGSEALGLVKTFLQNIAADEKGLKEFLGTVFDVFGPIAKEAAEQSGEENKLLDAYLSNKTLAVETMYTAVQTGLKDVLASYDETTDKLVNGPGNEPIRDILSDRSSVNVDLYVDSSQQIRKSSAGITIPLPEAETGLKGIKLSTTGERWNINQPITINPVKADGDRLTFDAADPDSAPSLGSFLKSVDKNSSIYKLLKEDLQITKRSFTLSLDDEDMSLFGFGGYRKGDVSMVPVTYVANMLDAEVKWDGETKQITVTDDLGGHTIVFTLGSAEALVDGKPVKLEQAVELHGDYTNVPLRFLAEALGGEVKWDSEQDAVIITRQ</sequence>
<evidence type="ECO:0000313" key="2">
    <source>
        <dbReference type="EMBL" id="MCY9599371.1"/>
    </source>
</evidence>
<evidence type="ECO:0000313" key="3">
    <source>
        <dbReference type="EMBL" id="QAV20872.1"/>
    </source>
</evidence>
<dbReference type="GeneID" id="95378166"/>
<dbReference type="Pfam" id="PF07833">
    <property type="entry name" value="Cu_amine_oxidN1"/>
    <property type="match status" value="1"/>
</dbReference>
<dbReference type="KEGG" id="pchi:PC41400_25580"/>
<evidence type="ECO:0000313" key="5">
    <source>
        <dbReference type="Proteomes" id="UP001527202"/>
    </source>
</evidence>
<dbReference type="RefSeq" id="WP_042233462.1">
    <property type="nucleotide sequence ID" value="NZ_CP026520.1"/>
</dbReference>
<proteinExistence type="predicted"/>